<evidence type="ECO:0000256" key="1">
    <source>
        <dbReference type="ARBA" id="ARBA00010815"/>
    </source>
</evidence>
<organism evidence="7 8">
    <name type="scientific">Halobacillus naozhouensis</name>
    <dbReference type="NCBI Taxonomy" id="554880"/>
    <lineage>
        <taxon>Bacteria</taxon>
        <taxon>Bacillati</taxon>
        <taxon>Bacillota</taxon>
        <taxon>Bacilli</taxon>
        <taxon>Bacillales</taxon>
        <taxon>Bacillaceae</taxon>
        <taxon>Halobacillus</taxon>
    </lineage>
</organism>
<dbReference type="GO" id="GO:0008168">
    <property type="term" value="F:methyltransferase activity"/>
    <property type="evidence" value="ECO:0007669"/>
    <property type="project" value="UniProtKB-KW"/>
</dbReference>
<evidence type="ECO:0000313" key="7">
    <source>
        <dbReference type="EMBL" id="WFT75237.1"/>
    </source>
</evidence>
<dbReference type="PANTHER" id="PTHR43667:SF1">
    <property type="entry name" value="CYCLOPROPANE-FATTY-ACYL-PHOSPHOLIPID SYNTHASE"/>
    <property type="match status" value="1"/>
</dbReference>
<dbReference type="InterPro" id="IPR050723">
    <property type="entry name" value="CFA/CMAS"/>
</dbReference>
<dbReference type="SUPFAM" id="SSF53335">
    <property type="entry name" value="S-adenosyl-L-methionine-dependent methyltransferases"/>
    <property type="match status" value="1"/>
</dbReference>
<accession>A0ABY8J0W7</accession>
<proteinExistence type="inferred from homology"/>
<dbReference type="CDD" id="cd02440">
    <property type="entry name" value="AdoMet_MTases"/>
    <property type="match status" value="1"/>
</dbReference>
<name>A0ABY8J0W7_9BACI</name>
<keyword evidence="8" id="KW-1185">Reference proteome</keyword>
<gene>
    <name evidence="7" type="ORF">P9989_02160</name>
</gene>
<keyword evidence="2 7" id="KW-0489">Methyltransferase</keyword>
<dbReference type="PANTHER" id="PTHR43667">
    <property type="entry name" value="CYCLOPROPANE-FATTY-ACYL-PHOSPHOLIPID SYNTHASE"/>
    <property type="match status" value="1"/>
</dbReference>
<evidence type="ECO:0000256" key="2">
    <source>
        <dbReference type="ARBA" id="ARBA00022603"/>
    </source>
</evidence>
<sequence length="390" mass="45422">MIDKMFYKTLLKKTFSDPIHITFWDGETVQYGEGTREFKLTFYDIIPKGDLLHDPSIAFGEAFMDGKIEVEGNLKELIASMYRSQESFLGNNQIYAKLLDKFSNTKKRSKENATFHYDIGNEFYKLWLDETMTYSCGYFRTADDSLMTAQQNKVAHILKKLNLREGDTLLDIGCGWGELILTAAKRYGVKATGVTLSEEQYGRVKERIIEEQHEDSVDVRLMDYRDIKHQQFDRIVSVGMIEHVGQDHLEEYFQKVNELLIDGGVSVLHSITSPKDGGTNSWIDKYIFPGGYIPAVNELVRHITEHNFLLTDLESLRRHYAKTLEKWAENFENVLEEVRKSRDERFIRMWRLYLNSCSASFQTGNIDLSQFIFTKGTNNSIPWTRDYMYK</sequence>
<reference evidence="7 8" key="1">
    <citation type="submission" date="2023-04" db="EMBL/GenBank/DDBJ databases">
        <title>Genome sequence of Halobacillus naozhouensis KACC 21980.</title>
        <authorList>
            <person name="Kim S."/>
            <person name="Heo J."/>
            <person name="Kwon S.-W."/>
        </authorList>
    </citation>
    <scope>NUCLEOTIDE SEQUENCE [LARGE SCALE GENOMIC DNA]</scope>
    <source>
        <strain evidence="7 8">KCTC 13234</strain>
    </source>
</reference>
<evidence type="ECO:0000256" key="3">
    <source>
        <dbReference type="ARBA" id="ARBA00022679"/>
    </source>
</evidence>
<dbReference type="EMBL" id="CP121671">
    <property type="protein sequence ID" value="WFT75237.1"/>
    <property type="molecule type" value="Genomic_DNA"/>
</dbReference>
<dbReference type="InterPro" id="IPR029063">
    <property type="entry name" value="SAM-dependent_MTases_sf"/>
</dbReference>
<feature type="domain" description="DUF7884" evidence="6">
    <location>
        <begin position="6"/>
        <end position="92"/>
    </location>
</feature>
<evidence type="ECO:0000259" key="6">
    <source>
        <dbReference type="Pfam" id="PF25371"/>
    </source>
</evidence>
<evidence type="ECO:0000256" key="4">
    <source>
        <dbReference type="ARBA" id="ARBA00022691"/>
    </source>
</evidence>
<dbReference type="Gene3D" id="3.40.50.150">
    <property type="entry name" value="Vaccinia Virus protein VP39"/>
    <property type="match status" value="1"/>
</dbReference>
<evidence type="ECO:0000313" key="8">
    <source>
        <dbReference type="Proteomes" id="UP001221597"/>
    </source>
</evidence>
<dbReference type="EC" id="2.1.1.-" evidence="7"/>
<dbReference type="Pfam" id="PF25371">
    <property type="entry name" value="DUF7884"/>
    <property type="match status" value="1"/>
</dbReference>
<dbReference type="PIRSF" id="PIRSF003085">
    <property type="entry name" value="CMAS"/>
    <property type="match status" value="1"/>
</dbReference>
<dbReference type="Proteomes" id="UP001221597">
    <property type="component" value="Chromosome"/>
</dbReference>
<dbReference type="InterPro" id="IPR057206">
    <property type="entry name" value="DUF7884"/>
</dbReference>
<dbReference type="RefSeq" id="WP_283077206.1">
    <property type="nucleotide sequence ID" value="NZ_CP121671.1"/>
</dbReference>
<keyword evidence="3 7" id="KW-0808">Transferase</keyword>
<dbReference type="GO" id="GO:0032259">
    <property type="term" value="P:methylation"/>
    <property type="evidence" value="ECO:0007669"/>
    <property type="project" value="UniProtKB-KW"/>
</dbReference>
<dbReference type="InterPro" id="IPR003333">
    <property type="entry name" value="CMAS"/>
</dbReference>
<evidence type="ECO:0000256" key="5">
    <source>
        <dbReference type="ARBA" id="ARBA00023098"/>
    </source>
</evidence>
<protein>
    <submittedName>
        <fullName evidence="7">Cyclopropane-fatty-acyl-phospholipid synthase</fullName>
        <ecNumber evidence="7">2.1.1.-</ecNumber>
    </submittedName>
</protein>
<keyword evidence="4" id="KW-0949">S-adenosyl-L-methionine</keyword>
<comment type="similarity">
    <text evidence="1">Belongs to the CFA/CMAS family.</text>
</comment>
<dbReference type="Pfam" id="PF02353">
    <property type="entry name" value="CMAS"/>
    <property type="match status" value="1"/>
</dbReference>
<keyword evidence="5" id="KW-0443">Lipid metabolism</keyword>